<dbReference type="InterPro" id="IPR039425">
    <property type="entry name" value="RNA_pol_sigma-70-like"/>
</dbReference>
<evidence type="ECO:0000256" key="5">
    <source>
        <dbReference type="ARBA" id="ARBA00023163"/>
    </source>
</evidence>
<dbReference type="InterPro" id="IPR013249">
    <property type="entry name" value="RNA_pol_sigma70_r4_t2"/>
</dbReference>
<evidence type="ECO:0000313" key="8">
    <source>
        <dbReference type="EMBL" id="NMP23470.1"/>
    </source>
</evidence>
<dbReference type="AlphaFoldDB" id="A0A7Y0L598"/>
<evidence type="ECO:0000313" key="9">
    <source>
        <dbReference type="Proteomes" id="UP000533476"/>
    </source>
</evidence>
<dbReference type="InterPro" id="IPR013324">
    <property type="entry name" value="RNA_pol_sigma_r3/r4-like"/>
</dbReference>
<keyword evidence="3" id="KW-0731">Sigma factor</keyword>
<dbReference type="GO" id="GO:0006352">
    <property type="term" value="P:DNA-templated transcription initiation"/>
    <property type="evidence" value="ECO:0007669"/>
    <property type="project" value="InterPro"/>
</dbReference>
<evidence type="ECO:0000256" key="3">
    <source>
        <dbReference type="ARBA" id="ARBA00023082"/>
    </source>
</evidence>
<dbReference type="PANTHER" id="PTHR43133:SF8">
    <property type="entry name" value="RNA POLYMERASE SIGMA FACTOR HI_1459-RELATED"/>
    <property type="match status" value="1"/>
</dbReference>
<dbReference type="RefSeq" id="WP_169100773.1">
    <property type="nucleotide sequence ID" value="NZ_JABBVZ010000052.1"/>
</dbReference>
<name>A0A7Y0L598_9FIRM</name>
<organism evidence="8 9">
    <name type="scientific">Sulfobacillus harzensis</name>
    <dbReference type="NCBI Taxonomy" id="2729629"/>
    <lineage>
        <taxon>Bacteria</taxon>
        <taxon>Bacillati</taxon>
        <taxon>Bacillota</taxon>
        <taxon>Clostridia</taxon>
        <taxon>Eubacteriales</taxon>
        <taxon>Clostridiales Family XVII. Incertae Sedis</taxon>
        <taxon>Sulfobacillus</taxon>
    </lineage>
</organism>
<dbReference type="Pfam" id="PF08281">
    <property type="entry name" value="Sigma70_r4_2"/>
    <property type="match status" value="1"/>
</dbReference>
<evidence type="ECO:0000256" key="2">
    <source>
        <dbReference type="ARBA" id="ARBA00023015"/>
    </source>
</evidence>
<dbReference type="Gene3D" id="1.10.1740.10">
    <property type="match status" value="1"/>
</dbReference>
<dbReference type="Proteomes" id="UP000533476">
    <property type="component" value="Unassembled WGS sequence"/>
</dbReference>
<dbReference type="GO" id="GO:0016987">
    <property type="term" value="F:sigma factor activity"/>
    <property type="evidence" value="ECO:0007669"/>
    <property type="project" value="UniProtKB-KW"/>
</dbReference>
<dbReference type="GO" id="GO:0003677">
    <property type="term" value="F:DNA binding"/>
    <property type="evidence" value="ECO:0007669"/>
    <property type="project" value="UniProtKB-KW"/>
</dbReference>
<feature type="domain" description="RNA polymerase sigma-70 region 2" evidence="6">
    <location>
        <begin position="14"/>
        <end position="75"/>
    </location>
</feature>
<keyword evidence="5" id="KW-0804">Transcription</keyword>
<feature type="domain" description="RNA polymerase sigma factor 70 region 4 type 2" evidence="7">
    <location>
        <begin position="101"/>
        <end position="151"/>
    </location>
</feature>
<dbReference type="SUPFAM" id="SSF88946">
    <property type="entry name" value="Sigma2 domain of RNA polymerase sigma factors"/>
    <property type="match status" value="1"/>
</dbReference>
<keyword evidence="4" id="KW-0238">DNA-binding</keyword>
<comment type="similarity">
    <text evidence="1">Belongs to the sigma-70 factor family. ECF subfamily.</text>
</comment>
<sequence length="171" mass="19305">MAERRQVVESWLVQYKDRVFRLAFTLLGNKEAAEDAAQEALYHIARWCLEHPDFEITAPWVWQVTRNAVRDLARRTPPAAVPLDDTLLGGQAADFGEDRIDVARALVQLSDADREVLVFFYFLDLSTREVAQVLGITATAARIRLSRARKRFKAAYQEARGDVQGEGEGEG</sequence>
<evidence type="ECO:0000259" key="7">
    <source>
        <dbReference type="Pfam" id="PF08281"/>
    </source>
</evidence>
<keyword evidence="2" id="KW-0805">Transcription regulation</keyword>
<reference evidence="8 9" key="1">
    <citation type="submission" date="2020-04" db="EMBL/GenBank/DDBJ databases">
        <authorList>
            <person name="Zhang R."/>
            <person name="Schippers A."/>
        </authorList>
    </citation>
    <scope>NUCLEOTIDE SEQUENCE [LARGE SCALE GENOMIC DNA]</scope>
    <source>
        <strain evidence="8 9">DSM 109850</strain>
    </source>
</reference>
<dbReference type="InterPro" id="IPR014284">
    <property type="entry name" value="RNA_pol_sigma-70_dom"/>
</dbReference>
<comment type="caution">
    <text evidence="8">The sequence shown here is derived from an EMBL/GenBank/DDBJ whole genome shotgun (WGS) entry which is preliminary data.</text>
</comment>
<dbReference type="NCBIfam" id="TIGR02937">
    <property type="entry name" value="sigma70-ECF"/>
    <property type="match status" value="1"/>
</dbReference>
<dbReference type="PANTHER" id="PTHR43133">
    <property type="entry name" value="RNA POLYMERASE ECF-TYPE SIGMA FACTO"/>
    <property type="match status" value="1"/>
</dbReference>
<evidence type="ECO:0000256" key="4">
    <source>
        <dbReference type="ARBA" id="ARBA00023125"/>
    </source>
</evidence>
<dbReference type="InterPro" id="IPR013325">
    <property type="entry name" value="RNA_pol_sigma_r2"/>
</dbReference>
<protein>
    <submittedName>
        <fullName evidence="8">Sigma-70 family RNA polymerase sigma factor</fullName>
    </submittedName>
</protein>
<dbReference type="InterPro" id="IPR036388">
    <property type="entry name" value="WH-like_DNA-bd_sf"/>
</dbReference>
<dbReference type="Gene3D" id="1.10.10.10">
    <property type="entry name" value="Winged helix-like DNA-binding domain superfamily/Winged helix DNA-binding domain"/>
    <property type="match status" value="1"/>
</dbReference>
<dbReference type="CDD" id="cd06171">
    <property type="entry name" value="Sigma70_r4"/>
    <property type="match status" value="1"/>
</dbReference>
<accession>A0A7Y0L598</accession>
<keyword evidence="9" id="KW-1185">Reference proteome</keyword>
<proteinExistence type="inferred from homology"/>
<evidence type="ECO:0000256" key="1">
    <source>
        <dbReference type="ARBA" id="ARBA00010641"/>
    </source>
</evidence>
<dbReference type="SUPFAM" id="SSF88659">
    <property type="entry name" value="Sigma3 and sigma4 domains of RNA polymerase sigma factors"/>
    <property type="match status" value="1"/>
</dbReference>
<dbReference type="Pfam" id="PF04542">
    <property type="entry name" value="Sigma70_r2"/>
    <property type="match status" value="1"/>
</dbReference>
<evidence type="ECO:0000259" key="6">
    <source>
        <dbReference type="Pfam" id="PF04542"/>
    </source>
</evidence>
<gene>
    <name evidence="8" type="ORF">HIJ39_14075</name>
</gene>
<dbReference type="InterPro" id="IPR007627">
    <property type="entry name" value="RNA_pol_sigma70_r2"/>
</dbReference>
<dbReference type="EMBL" id="JABBVZ010000052">
    <property type="protein sequence ID" value="NMP23470.1"/>
    <property type="molecule type" value="Genomic_DNA"/>
</dbReference>